<organism evidence="1 2">
    <name type="scientific">Streptomyces cavourensis</name>
    <dbReference type="NCBI Taxonomy" id="67258"/>
    <lineage>
        <taxon>Bacteria</taxon>
        <taxon>Bacillati</taxon>
        <taxon>Actinomycetota</taxon>
        <taxon>Actinomycetes</taxon>
        <taxon>Kitasatosporales</taxon>
        <taxon>Streptomycetaceae</taxon>
        <taxon>Streptomyces</taxon>
    </lineage>
</organism>
<accession>A0ABY5FIZ6</accession>
<gene>
    <name evidence="1" type="ORF">NLU04_34110</name>
</gene>
<evidence type="ECO:0000313" key="1">
    <source>
        <dbReference type="EMBL" id="UTR83555.1"/>
    </source>
</evidence>
<sequence length="105" mass="11476">MYLLALPAWELEHLWGVLQVLRRVRAGDPQTGELYELRQELEQGPLPCTVDQCLVDLQRVVAVLILDIPAVHTLATTLALGGPRDAAAHQAYNEVQAAWAALGAL</sequence>
<dbReference type="EMBL" id="CP101398">
    <property type="protein sequence ID" value="UTR83555.1"/>
    <property type="molecule type" value="Genomic_DNA"/>
</dbReference>
<name>A0ABY5FIZ6_9ACTN</name>
<protein>
    <submittedName>
        <fullName evidence="1">Uncharacterized protein</fullName>
    </submittedName>
</protein>
<keyword evidence="1" id="KW-0614">Plasmid</keyword>
<keyword evidence="2" id="KW-1185">Reference proteome</keyword>
<dbReference type="RefSeq" id="WP_255240244.1">
    <property type="nucleotide sequence ID" value="NZ_CP101398.1"/>
</dbReference>
<proteinExistence type="predicted"/>
<reference evidence="1" key="1">
    <citation type="submission" date="2022-07" db="EMBL/GenBank/DDBJ databases">
        <title>Genomic of Streptomyces cavourensis F2.</title>
        <authorList>
            <person name="Hu S."/>
            <person name="Liang W."/>
        </authorList>
    </citation>
    <scope>NUCLEOTIDE SEQUENCE</scope>
    <source>
        <strain evidence="1">F2</strain>
        <plasmid evidence="1">unnamed</plasmid>
    </source>
</reference>
<evidence type="ECO:0000313" key="2">
    <source>
        <dbReference type="Proteomes" id="UP001058236"/>
    </source>
</evidence>
<geneLocation type="plasmid" evidence="1 2">
    <name>unnamed</name>
</geneLocation>
<dbReference type="Proteomes" id="UP001058236">
    <property type="component" value="Plasmid unnamed"/>
</dbReference>